<dbReference type="Proteomes" id="UP001501337">
    <property type="component" value="Unassembled WGS sequence"/>
</dbReference>
<evidence type="ECO:0000313" key="2">
    <source>
        <dbReference type="EMBL" id="GAA3971975.1"/>
    </source>
</evidence>
<feature type="transmembrane region" description="Helical" evidence="1">
    <location>
        <begin position="64"/>
        <end position="95"/>
    </location>
</feature>
<feature type="transmembrane region" description="Helical" evidence="1">
    <location>
        <begin position="40"/>
        <end position="58"/>
    </location>
</feature>
<dbReference type="RefSeq" id="WP_344808133.1">
    <property type="nucleotide sequence ID" value="NZ_BAABBO010000014.1"/>
</dbReference>
<dbReference type="EMBL" id="BAABBO010000014">
    <property type="protein sequence ID" value="GAA3971975.1"/>
    <property type="molecule type" value="Genomic_DNA"/>
</dbReference>
<gene>
    <name evidence="2" type="ORF">GCM10022278_31660</name>
</gene>
<accession>A0ABP7PVF9</accession>
<sequence>MTQLELVGFLAVMTLATLSTRGGGVILMSVVPMGPRVQRFLRALSGSVLVALVAPAMLSGDWAIRAGAAVCLLAMLLQRGQLVALTTGVLTVGLVRAFL</sequence>
<keyword evidence="1" id="KW-1133">Transmembrane helix</keyword>
<evidence type="ECO:0000256" key="1">
    <source>
        <dbReference type="SAM" id="Phobius"/>
    </source>
</evidence>
<organism evidence="2 3">
    <name type="scientific">Allohahella marinimesophila</name>
    <dbReference type="NCBI Taxonomy" id="1054972"/>
    <lineage>
        <taxon>Bacteria</taxon>
        <taxon>Pseudomonadati</taxon>
        <taxon>Pseudomonadota</taxon>
        <taxon>Gammaproteobacteria</taxon>
        <taxon>Oceanospirillales</taxon>
        <taxon>Hahellaceae</taxon>
        <taxon>Allohahella</taxon>
    </lineage>
</organism>
<name>A0ABP7PVF9_9GAMM</name>
<keyword evidence="1" id="KW-0472">Membrane</keyword>
<proteinExistence type="predicted"/>
<protein>
    <submittedName>
        <fullName evidence="2">AzlD domain-containing protein</fullName>
    </submittedName>
</protein>
<dbReference type="InterPro" id="IPR008407">
    <property type="entry name" value="Brnchd-chn_aa_trnsp_AzlD"/>
</dbReference>
<dbReference type="Pfam" id="PF05437">
    <property type="entry name" value="AzlD"/>
    <property type="match status" value="1"/>
</dbReference>
<reference evidence="3" key="1">
    <citation type="journal article" date="2019" name="Int. J. Syst. Evol. Microbiol.">
        <title>The Global Catalogue of Microorganisms (GCM) 10K type strain sequencing project: providing services to taxonomists for standard genome sequencing and annotation.</title>
        <authorList>
            <consortium name="The Broad Institute Genomics Platform"/>
            <consortium name="The Broad Institute Genome Sequencing Center for Infectious Disease"/>
            <person name="Wu L."/>
            <person name="Ma J."/>
        </authorList>
    </citation>
    <scope>NUCLEOTIDE SEQUENCE [LARGE SCALE GENOMIC DNA]</scope>
    <source>
        <strain evidence="3">JCM 17555</strain>
    </source>
</reference>
<keyword evidence="3" id="KW-1185">Reference proteome</keyword>
<feature type="transmembrane region" description="Helical" evidence="1">
    <location>
        <begin position="6"/>
        <end position="28"/>
    </location>
</feature>
<comment type="caution">
    <text evidence="2">The sequence shown here is derived from an EMBL/GenBank/DDBJ whole genome shotgun (WGS) entry which is preliminary data.</text>
</comment>
<evidence type="ECO:0000313" key="3">
    <source>
        <dbReference type="Proteomes" id="UP001501337"/>
    </source>
</evidence>
<keyword evidence="1" id="KW-0812">Transmembrane</keyword>